<evidence type="ECO:0000313" key="4">
    <source>
        <dbReference type="Proteomes" id="UP000324058"/>
    </source>
</evidence>
<reference evidence="3 4" key="1">
    <citation type="submission" date="2019-02" db="EMBL/GenBank/DDBJ databases">
        <title>Novel genomic isolates of S. pyogenes and S. dysgalactiae subsp. equisimilis associated to necrotising fasciitis (NSTI).</title>
        <authorList>
            <person name="Barrantes I."/>
        </authorList>
    </citation>
    <scope>NUCLEOTIDE SEQUENCE [LARGE SCALE GENOMIC DNA]</scope>
    <source>
        <strain evidence="3 4">SPY2028</strain>
    </source>
</reference>
<accession>A0A5S4TNC1</accession>
<protein>
    <submittedName>
        <fullName evidence="3">IS66 family transposase</fullName>
    </submittedName>
</protein>
<evidence type="ECO:0000259" key="1">
    <source>
        <dbReference type="Pfam" id="PF03050"/>
    </source>
</evidence>
<dbReference type="Proteomes" id="UP000324058">
    <property type="component" value="Unassembled WGS sequence"/>
</dbReference>
<feature type="non-terminal residue" evidence="3">
    <location>
        <position position="1"/>
    </location>
</feature>
<dbReference type="Pfam" id="PF13817">
    <property type="entry name" value="DDE_Tnp_IS66_C"/>
    <property type="match status" value="1"/>
</dbReference>
<feature type="domain" description="Transposase IS66 central" evidence="1">
    <location>
        <begin position="9"/>
        <end position="146"/>
    </location>
</feature>
<dbReference type="InterPro" id="IPR052344">
    <property type="entry name" value="Transposase-related"/>
</dbReference>
<dbReference type="InterPro" id="IPR039552">
    <property type="entry name" value="IS66_C"/>
</dbReference>
<dbReference type="PANTHER" id="PTHR33678">
    <property type="entry name" value="BLL1576 PROTEIN"/>
    <property type="match status" value="1"/>
</dbReference>
<dbReference type="AlphaFoldDB" id="A0A5S4TNC1"/>
<name>A0A5S4TNC1_STRPY</name>
<organism evidence="3 4">
    <name type="scientific">Streptococcus pyogenes</name>
    <dbReference type="NCBI Taxonomy" id="1314"/>
    <lineage>
        <taxon>Bacteria</taxon>
        <taxon>Bacillati</taxon>
        <taxon>Bacillota</taxon>
        <taxon>Bacilli</taxon>
        <taxon>Lactobacillales</taxon>
        <taxon>Streptococcaceae</taxon>
        <taxon>Streptococcus</taxon>
    </lineage>
</organism>
<dbReference type="Pfam" id="PF03050">
    <property type="entry name" value="DDE_Tnp_IS66"/>
    <property type="match status" value="1"/>
</dbReference>
<dbReference type="OrthoDB" id="9760067at2"/>
<gene>
    <name evidence="3" type="ORF">E0F66_09965</name>
</gene>
<feature type="domain" description="Transposase IS66 C-terminal" evidence="2">
    <location>
        <begin position="153"/>
        <end position="191"/>
    </location>
</feature>
<proteinExistence type="predicted"/>
<dbReference type="EMBL" id="SJLL01000044">
    <property type="protein sequence ID" value="TYK98332.1"/>
    <property type="molecule type" value="Genomic_DNA"/>
</dbReference>
<dbReference type="NCBIfam" id="NF033517">
    <property type="entry name" value="transpos_IS66"/>
    <property type="match status" value="1"/>
</dbReference>
<comment type="caution">
    <text evidence="3">The sequence shown here is derived from an EMBL/GenBank/DDBJ whole genome shotgun (WGS) entry which is preliminary data.</text>
</comment>
<dbReference type="InterPro" id="IPR004291">
    <property type="entry name" value="Transposase_IS66_central"/>
</dbReference>
<sequence>EPGADGTSRFREAACWAHWRRDFHDIWTSNKSEIAREALDRIGALYDIEHGIAGQPADARLAARQKHSKPKIGAFRVWIETQLTRIPGKSDLAKAFRYGLSRWPSFCLFLEDGRVEIDSNVVERSIRPIALNRKNALFAGSDGGGEHWATIASLVETAKLNSVDPYAYLADVITRIVEGHPQSQLDDLLPWAYAPAPLKAVA</sequence>
<evidence type="ECO:0000259" key="2">
    <source>
        <dbReference type="Pfam" id="PF13817"/>
    </source>
</evidence>
<dbReference type="PANTHER" id="PTHR33678:SF1">
    <property type="entry name" value="BLL1576 PROTEIN"/>
    <property type="match status" value="1"/>
</dbReference>
<evidence type="ECO:0000313" key="3">
    <source>
        <dbReference type="EMBL" id="TYK98332.1"/>
    </source>
</evidence>